<dbReference type="EMBL" id="LR215729">
    <property type="protein sequence ID" value="VEV99386.1"/>
    <property type="molecule type" value="Genomic_DNA"/>
</dbReference>
<dbReference type="GO" id="GO:0005524">
    <property type="term" value="F:ATP binding"/>
    <property type="evidence" value="ECO:0007669"/>
    <property type="project" value="UniProtKB-KW"/>
</dbReference>
<dbReference type="EC" id="2.7.13.3" evidence="3"/>
<dbReference type="InterPro" id="IPR003661">
    <property type="entry name" value="HisK_dim/P_dom"/>
</dbReference>
<proteinExistence type="predicted"/>
<comment type="catalytic activity">
    <reaction evidence="1">
        <text>ATP + protein L-histidine = ADP + protein N-phospho-L-histidine.</text>
        <dbReference type="EC" id="2.7.13.3"/>
    </reaction>
</comment>
<dbReference type="PROSITE" id="PS50110">
    <property type="entry name" value="RESPONSE_REGULATORY"/>
    <property type="match status" value="1"/>
</dbReference>
<feature type="coiled-coil region" evidence="13">
    <location>
        <begin position="232"/>
        <end position="284"/>
    </location>
</feature>
<dbReference type="InterPro" id="IPR011006">
    <property type="entry name" value="CheY-like_superfamily"/>
</dbReference>
<feature type="modified residue" description="4-aspartylphosphate" evidence="12">
    <location>
        <position position="701"/>
    </location>
</feature>
<dbReference type="SUPFAM" id="SSF55874">
    <property type="entry name" value="ATPase domain of HSP90 chaperone/DNA topoisomerase II/histidine kinase"/>
    <property type="match status" value="1"/>
</dbReference>
<protein>
    <recommendedName>
        <fullName evidence="3">histidine kinase</fullName>
        <ecNumber evidence="3">2.7.13.3</ecNumber>
    </recommendedName>
</protein>
<feature type="transmembrane region" description="Helical" evidence="14">
    <location>
        <begin position="14"/>
        <end position="35"/>
    </location>
</feature>
<dbReference type="SUPFAM" id="SSF47384">
    <property type="entry name" value="Homodimeric domain of signal transducing histidine kinase"/>
    <property type="match status" value="1"/>
</dbReference>
<keyword evidence="8 17" id="KW-0418">Kinase</keyword>
<dbReference type="Gene3D" id="1.10.287.130">
    <property type="match status" value="1"/>
</dbReference>
<dbReference type="PRINTS" id="PR00344">
    <property type="entry name" value="BCTRLSENSOR"/>
</dbReference>
<dbReference type="SMART" id="SM00387">
    <property type="entry name" value="HATPase_c"/>
    <property type="match status" value="1"/>
</dbReference>
<evidence type="ECO:0000256" key="8">
    <source>
        <dbReference type="ARBA" id="ARBA00022777"/>
    </source>
</evidence>
<keyword evidence="13" id="KW-0175">Coiled coil</keyword>
<keyword evidence="5" id="KW-0808">Transferase</keyword>
<dbReference type="Gene3D" id="3.40.50.2300">
    <property type="match status" value="1"/>
</dbReference>
<dbReference type="Pfam" id="PF00072">
    <property type="entry name" value="Response_reg"/>
    <property type="match status" value="1"/>
</dbReference>
<dbReference type="InterPro" id="IPR003594">
    <property type="entry name" value="HATPase_dom"/>
</dbReference>
<keyword evidence="4 12" id="KW-0597">Phosphoprotein</keyword>
<name>A0A653EBK9_9PSED</name>
<dbReference type="Pfam" id="PF00512">
    <property type="entry name" value="HisKA"/>
    <property type="match status" value="1"/>
</dbReference>
<dbReference type="GO" id="GO:0000155">
    <property type="term" value="F:phosphorelay sensor kinase activity"/>
    <property type="evidence" value="ECO:0007669"/>
    <property type="project" value="InterPro"/>
</dbReference>
<evidence type="ECO:0000256" key="6">
    <source>
        <dbReference type="ARBA" id="ARBA00022692"/>
    </source>
</evidence>
<dbReference type="CDD" id="cd16922">
    <property type="entry name" value="HATPase_EvgS-ArcB-TorS-like"/>
    <property type="match status" value="1"/>
</dbReference>
<reference evidence="17" key="1">
    <citation type="submission" date="2019-02" db="EMBL/GenBank/DDBJ databases">
        <authorList>
            <consortium name="Genoscope - CEA"/>
            <person name="William W."/>
        </authorList>
    </citation>
    <scope>NUCLEOTIDE SEQUENCE [LARGE SCALE GENOMIC DNA]</scope>
    <source>
        <strain evidence="17">YSy11</strain>
    </source>
</reference>
<keyword evidence="7" id="KW-0547">Nucleotide-binding</keyword>
<dbReference type="SMART" id="SM00388">
    <property type="entry name" value="HisKA"/>
    <property type="match status" value="1"/>
</dbReference>
<organism evidence="17">
    <name type="scientific">Pseudomonas marincola</name>
    <dbReference type="NCBI Taxonomy" id="437900"/>
    <lineage>
        <taxon>Bacteria</taxon>
        <taxon>Pseudomonadati</taxon>
        <taxon>Pseudomonadota</taxon>
        <taxon>Gammaproteobacteria</taxon>
        <taxon>Pseudomonadales</taxon>
        <taxon>Pseudomonadaceae</taxon>
        <taxon>Pseudomonas</taxon>
    </lineage>
</organism>
<dbReference type="InterPro" id="IPR036097">
    <property type="entry name" value="HisK_dim/P_sf"/>
</dbReference>
<dbReference type="SUPFAM" id="SSF52172">
    <property type="entry name" value="CheY-like"/>
    <property type="match status" value="1"/>
</dbReference>
<evidence type="ECO:0000256" key="14">
    <source>
        <dbReference type="SAM" id="Phobius"/>
    </source>
</evidence>
<evidence type="ECO:0000256" key="12">
    <source>
        <dbReference type="PROSITE-ProRule" id="PRU00169"/>
    </source>
</evidence>
<evidence type="ECO:0000256" key="2">
    <source>
        <dbReference type="ARBA" id="ARBA00004370"/>
    </source>
</evidence>
<evidence type="ECO:0000256" key="4">
    <source>
        <dbReference type="ARBA" id="ARBA00022553"/>
    </source>
</evidence>
<dbReference type="CDD" id="cd17546">
    <property type="entry name" value="REC_hyHK_CKI1_RcsC-like"/>
    <property type="match status" value="1"/>
</dbReference>
<dbReference type="FunFam" id="3.30.565.10:FF:000078">
    <property type="entry name" value="Two-component sensor histidine kinase"/>
    <property type="match status" value="1"/>
</dbReference>
<dbReference type="Gene3D" id="3.30.565.10">
    <property type="entry name" value="Histidine kinase-like ATPase, C-terminal domain"/>
    <property type="match status" value="1"/>
</dbReference>
<keyword evidence="10 14" id="KW-1133">Transmembrane helix</keyword>
<dbReference type="InterPro" id="IPR005467">
    <property type="entry name" value="His_kinase_dom"/>
</dbReference>
<dbReference type="FunFam" id="1.10.287.130:FF:000004">
    <property type="entry name" value="Ethylene receptor 1"/>
    <property type="match status" value="1"/>
</dbReference>
<keyword evidence="9" id="KW-0067">ATP-binding</keyword>
<feature type="domain" description="Response regulatory" evidence="16">
    <location>
        <begin position="652"/>
        <end position="768"/>
    </location>
</feature>
<evidence type="ECO:0000256" key="13">
    <source>
        <dbReference type="SAM" id="Coils"/>
    </source>
</evidence>
<dbReference type="GO" id="GO:0016020">
    <property type="term" value="C:membrane"/>
    <property type="evidence" value="ECO:0007669"/>
    <property type="project" value="UniProtKB-SubCell"/>
</dbReference>
<evidence type="ECO:0000256" key="3">
    <source>
        <dbReference type="ARBA" id="ARBA00012438"/>
    </source>
</evidence>
<dbReference type="PANTHER" id="PTHR45339:SF6">
    <property type="entry name" value="SENSORY HISTIDINE PROTEIN KINASE"/>
    <property type="match status" value="1"/>
</dbReference>
<dbReference type="CDD" id="cd00082">
    <property type="entry name" value="HisKA"/>
    <property type="match status" value="1"/>
</dbReference>
<dbReference type="InterPro" id="IPR004358">
    <property type="entry name" value="Sig_transdc_His_kin-like_C"/>
</dbReference>
<keyword evidence="11 14" id="KW-0472">Membrane</keyword>
<dbReference type="InterPro" id="IPR001789">
    <property type="entry name" value="Sig_transdc_resp-reg_receiver"/>
</dbReference>
<dbReference type="Pfam" id="PF02518">
    <property type="entry name" value="HATPase_c"/>
    <property type="match status" value="1"/>
</dbReference>
<evidence type="ECO:0000259" key="15">
    <source>
        <dbReference type="PROSITE" id="PS50109"/>
    </source>
</evidence>
<keyword evidence="6 14" id="KW-0812">Transmembrane</keyword>
<evidence type="ECO:0000259" key="16">
    <source>
        <dbReference type="PROSITE" id="PS50110"/>
    </source>
</evidence>
<evidence type="ECO:0000256" key="7">
    <source>
        <dbReference type="ARBA" id="ARBA00022741"/>
    </source>
</evidence>
<gene>
    <name evidence="17" type="ORF">PMYSY11_4343</name>
</gene>
<dbReference type="PANTHER" id="PTHR45339">
    <property type="entry name" value="HYBRID SIGNAL TRANSDUCTION HISTIDINE KINASE J"/>
    <property type="match status" value="1"/>
</dbReference>
<evidence type="ECO:0000256" key="9">
    <source>
        <dbReference type="ARBA" id="ARBA00022840"/>
    </source>
</evidence>
<evidence type="ECO:0000256" key="10">
    <source>
        <dbReference type="ARBA" id="ARBA00022989"/>
    </source>
</evidence>
<accession>A0A653EBK9</accession>
<evidence type="ECO:0000256" key="5">
    <source>
        <dbReference type="ARBA" id="ARBA00022679"/>
    </source>
</evidence>
<dbReference type="InterPro" id="IPR036890">
    <property type="entry name" value="HATPase_C_sf"/>
</dbReference>
<feature type="domain" description="Histidine kinase" evidence="15">
    <location>
        <begin position="298"/>
        <end position="513"/>
    </location>
</feature>
<evidence type="ECO:0000313" key="17">
    <source>
        <dbReference type="EMBL" id="VEV99386.1"/>
    </source>
</evidence>
<feature type="transmembrane region" description="Helical" evidence="14">
    <location>
        <begin position="158"/>
        <end position="181"/>
    </location>
</feature>
<evidence type="ECO:0000256" key="11">
    <source>
        <dbReference type="ARBA" id="ARBA00023136"/>
    </source>
</evidence>
<dbReference type="SMART" id="SM00448">
    <property type="entry name" value="REC"/>
    <property type="match status" value="1"/>
</dbReference>
<comment type="subcellular location">
    <subcellularLocation>
        <location evidence="2">Membrane</location>
    </subcellularLocation>
</comment>
<sequence length="775" mass="85426">MDIALTQRLSFKQAGLAVLVAFILGTTLSLFQVAIDYASEDASINQQINSLMEISRNPASRIAYNIDSELAQELVLGLLASPAVVHAQIVDNNNQVLGEARRAPSESPYRPISDFLFDAQRTFEVHLSVSHAPHENLGVMRLDIDTYAYGSHFLRRSLLTFLSGFARSLLLSLFLLVLFYFTLTKPLIRVIRAINNRRPNSSLAYQLEYPAGHERDEIGLLVNATNRQFAAIARETQQRQDAESRLTNYLNELENIVSARTLELKASNDRLLDTNRELELAQEATLRMSQARSAFMANMSHEIRTPLNGLLGMLALSLDGPLTNQQRQQLTIANRSGKVLVDLLNSVLDLSKFEAGQMELEAIPFDMATMIEDTASLLSQSAAVNVELTCLIDPSMPAQVIGDPTRVRQIISNLLSNALKFTRFGRVDVRLKRIGGGVQLTVRDTGIGIAEDAQARIFQPFMQAGADITRQFGGTGLGLALTHHLCKAMKGQLSLVSKPGFGSTFCAELPLLGHLPPEQPAPLKGKVLALTSKHSGLSDLLSSQLPAWGLEYTRLDTDASLLGLNPDLIISDCPECLYGMRPNTRTPILLVTAYGSFLGNDQIAALFPLEQLARPLSRKALYESVQRTCSQTPTREELSTHRPNVASGPNPQVLLVEDNLVNQLVAKGMLSKYGCDVIVAADGAQALQQLQKHPVDLVLMDCNMPVMDGYEATRLIRRNGMHPGLPIIALTANAMPDERERCQAAGMDDYLAKPIHREALEQLLNRWLRRDETLE</sequence>
<dbReference type="AlphaFoldDB" id="A0A653EBK9"/>
<dbReference type="PROSITE" id="PS50109">
    <property type="entry name" value="HIS_KIN"/>
    <property type="match status" value="1"/>
</dbReference>
<evidence type="ECO:0000256" key="1">
    <source>
        <dbReference type="ARBA" id="ARBA00000085"/>
    </source>
</evidence>
<dbReference type="RefSeq" id="WP_150549469.1">
    <property type="nucleotide sequence ID" value="NZ_LR215729.2"/>
</dbReference>